<dbReference type="GO" id="GO:0004673">
    <property type="term" value="F:protein histidine kinase activity"/>
    <property type="evidence" value="ECO:0007669"/>
    <property type="project" value="UniProtKB-EC"/>
</dbReference>
<evidence type="ECO:0000256" key="8">
    <source>
        <dbReference type="ARBA" id="ARBA00023224"/>
    </source>
</evidence>
<keyword evidence="9" id="KW-0812">Transmembrane</keyword>
<feature type="domain" description="HAMP" evidence="11">
    <location>
        <begin position="267"/>
        <end position="319"/>
    </location>
</feature>
<evidence type="ECO:0000256" key="5">
    <source>
        <dbReference type="ARBA" id="ARBA00022741"/>
    </source>
</evidence>
<keyword evidence="5" id="KW-0547">Nucleotide-binding</keyword>
<dbReference type="PROSITE" id="PS50885">
    <property type="entry name" value="HAMP"/>
    <property type="match status" value="1"/>
</dbReference>
<dbReference type="PROSITE" id="PS50109">
    <property type="entry name" value="HIS_KIN"/>
    <property type="match status" value="1"/>
</dbReference>
<dbReference type="STRING" id="660517.SAMN04487946_108187"/>
<dbReference type="GO" id="GO:0005524">
    <property type="term" value="F:ATP binding"/>
    <property type="evidence" value="ECO:0007669"/>
    <property type="project" value="UniProtKB-KW"/>
</dbReference>
<proteinExistence type="predicted"/>
<dbReference type="EC" id="2.7.13.3" evidence="2"/>
<feature type="domain" description="Histidine kinase" evidence="10">
    <location>
        <begin position="334"/>
        <end position="537"/>
    </location>
</feature>
<dbReference type="Proteomes" id="UP000199170">
    <property type="component" value="Unassembled WGS sequence"/>
</dbReference>
<accession>A0A1H3I2U3</accession>
<keyword evidence="4" id="KW-0808">Transferase</keyword>
<gene>
    <name evidence="12" type="ORF">SAMN04487946_108187</name>
</gene>
<feature type="transmembrane region" description="Helical" evidence="9">
    <location>
        <begin position="242"/>
        <end position="264"/>
    </location>
</feature>
<dbReference type="CDD" id="cd00075">
    <property type="entry name" value="HATPase"/>
    <property type="match status" value="1"/>
</dbReference>
<dbReference type="SUPFAM" id="SSF55874">
    <property type="entry name" value="ATPase domain of HSP90 chaperone/DNA topoisomerase II/histidine kinase"/>
    <property type="match status" value="1"/>
</dbReference>
<name>A0A1H3I2U3_9EURY</name>
<keyword evidence="13" id="KW-1185">Reference proteome</keyword>
<dbReference type="InterPro" id="IPR003594">
    <property type="entry name" value="HATPase_dom"/>
</dbReference>
<dbReference type="InterPro" id="IPR004358">
    <property type="entry name" value="Sig_transdc_His_kin-like_C"/>
</dbReference>
<sequence length="538" mass="58906">MRLQTRWAVVLIVVALLLSSTIYGGLELYKQQELDRSHNAAEESAAMAAAQIESALDERRDYIGYVASKAGADGFTNTERLIDGVVDNSRFFAVQIVNMNGTVVAFDGQINNDVRTATVGSNVSDEAYVTRARTEGASVTDPEYVDQREQYLVVVSAPITVNGSVAGILAASIYISDDTFLSTVKPLAREDQRVSVQAGTETIFESREPFGQAVVGRDRAEPYGWVVTVERDAAPLDARIRMLGLAQGVGLVLVLLLVGLLWLIEHRLTVRQTQRLLDGFAALREGAYDHTIQLESAEEWHRISDRFNALAAALGDRETAIREREQRMAVLNRVLRHNVRNEMNVILGYAEVIAENAARDDIRRSAETIRRRGNRLVQVSDQARWLGQQLDVEDPQTVDLAAEAEDIVTEVAAEHPEATVSLSAPGSVHVRAVPQIGIAIQNLVENACVHHDGTPTVEVQIETDSDEAHLSVADDGPGIPTQELSVLQSGEETPLEHGSGLGLWVTKWLVDRSGGTIDFRENDPHGSVVILRLPLHEG</sequence>
<dbReference type="RefSeq" id="WP_089767807.1">
    <property type="nucleotide sequence ID" value="NZ_FNPB01000008.1"/>
</dbReference>
<evidence type="ECO:0000256" key="2">
    <source>
        <dbReference type="ARBA" id="ARBA00012438"/>
    </source>
</evidence>
<keyword evidence="6 12" id="KW-0418">Kinase</keyword>
<evidence type="ECO:0000256" key="4">
    <source>
        <dbReference type="ARBA" id="ARBA00022679"/>
    </source>
</evidence>
<keyword evidence="9" id="KW-0472">Membrane</keyword>
<dbReference type="Gene3D" id="3.30.450.20">
    <property type="entry name" value="PAS domain"/>
    <property type="match status" value="1"/>
</dbReference>
<dbReference type="OrthoDB" id="342253at2157"/>
<dbReference type="PANTHER" id="PTHR44936">
    <property type="entry name" value="SENSOR PROTEIN CREC"/>
    <property type="match status" value="1"/>
</dbReference>
<reference evidence="13" key="1">
    <citation type="submission" date="2016-10" db="EMBL/GenBank/DDBJ databases">
        <authorList>
            <person name="Varghese N."/>
            <person name="Submissions S."/>
        </authorList>
    </citation>
    <scope>NUCLEOTIDE SEQUENCE [LARGE SCALE GENOMIC DNA]</scope>
    <source>
        <strain evidence="13">CGMCC 1.10118</strain>
    </source>
</reference>
<evidence type="ECO:0000256" key="6">
    <source>
        <dbReference type="ARBA" id="ARBA00022777"/>
    </source>
</evidence>
<keyword evidence="7" id="KW-0067">ATP-binding</keyword>
<keyword evidence="3" id="KW-0597">Phosphoprotein</keyword>
<dbReference type="AlphaFoldDB" id="A0A1H3I2U3"/>
<keyword evidence="8" id="KW-0807">Transducer</keyword>
<keyword evidence="9" id="KW-1133">Transmembrane helix</keyword>
<dbReference type="GO" id="GO:0016020">
    <property type="term" value="C:membrane"/>
    <property type="evidence" value="ECO:0007669"/>
    <property type="project" value="InterPro"/>
</dbReference>
<dbReference type="SMART" id="SM00387">
    <property type="entry name" value="HATPase_c"/>
    <property type="match status" value="1"/>
</dbReference>
<evidence type="ECO:0000313" key="13">
    <source>
        <dbReference type="Proteomes" id="UP000199170"/>
    </source>
</evidence>
<evidence type="ECO:0000259" key="11">
    <source>
        <dbReference type="PROSITE" id="PS50885"/>
    </source>
</evidence>
<organism evidence="12 13">
    <name type="scientific">Halobellus clavatus</name>
    <dbReference type="NCBI Taxonomy" id="660517"/>
    <lineage>
        <taxon>Archaea</taxon>
        <taxon>Methanobacteriati</taxon>
        <taxon>Methanobacteriota</taxon>
        <taxon>Stenosarchaea group</taxon>
        <taxon>Halobacteria</taxon>
        <taxon>Halobacteriales</taxon>
        <taxon>Haloferacaceae</taxon>
        <taxon>Halobellus</taxon>
    </lineage>
</organism>
<evidence type="ECO:0000256" key="3">
    <source>
        <dbReference type="ARBA" id="ARBA00022553"/>
    </source>
</evidence>
<dbReference type="EMBL" id="FNPB01000008">
    <property type="protein sequence ID" value="SDY21479.1"/>
    <property type="molecule type" value="Genomic_DNA"/>
</dbReference>
<evidence type="ECO:0000256" key="1">
    <source>
        <dbReference type="ARBA" id="ARBA00000085"/>
    </source>
</evidence>
<dbReference type="InterPro" id="IPR036890">
    <property type="entry name" value="HATPase_C_sf"/>
</dbReference>
<evidence type="ECO:0000259" key="10">
    <source>
        <dbReference type="PROSITE" id="PS50109"/>
    </source>
</evidence>
<dbReference type="Gene3D" id="3.30.565.10">
    <property type="entry name" value="Histidine kinase-like ATPase, C-terminal domain"/>
    <property type="match status" value="1"/>
</dbReference>
<evidence type="ECO:0000313" key="12">
    <source>
        <dbReference type="EMBL" id="SDY21479.1"/>
    </source>
</evidence>
<evidence type="ECO:0000256" key="9">
    <source>
        <dbReference type="SAM" id="Phobius"/>
    </source>
</evidence>
<comment type="catalytic activity">
    <reaction evidence="1">
        <text>ATP + protein L-histidine = ADP + protein N-phospho-L-histidine.</text>
        <dbReference type="EC" id="2.7.13.3"/>
    </reaction>
</comment>
<dbReference type="InterPro" id="IPR050980">
    <property type="entry name" value="2C_sensor_his_kinase"/>
</dbReference>
<dbReference type="Gene3D" id="1.10.287.130">
    <property type="match status" value="1"/>
</dbReference>
<dbReference type="PANTHER" id="PTHR44936:SF10">
    <property type="entry name" value="SENSOR PROTEIN RSTB"/>
    <property type="match status" value="1"/>
</dbReference>
<dbReference type="InterPro" id="IPR003660">
    <property type="entry name" value="HAMP_dom"/>
</dbReference>
<dbReference type="GO" id="GO:0007165">
    <property type="term" value="P:signal transduction"/>
    <property type="evidence" value="ECO:0007669"/>
    <property type="project" value="UniProtKB-KW"/>
</dbReference>
<protein>
    <recommendedName>
        <fullName evidence="2">histidine kinase</fullName>
        <ecNumber evidence="2">2.7.13.3</ecNumber>
    </recommendedName>
</protein>
<dbReference type="PRINTS" id="PR00344">
    <property type="entry name" value="BCTRLSENSOR"/>
</dbReference>
<evidence type="ECO:0000256" key="7">
    <source>
        <dbReference type="ARBA" id="ARBA00022840"/>
    </source>
</evidence>
<dbReference type="InterPro" id="IPR005467">
    <property type="entry name" value="His_kinase_dom"/>
</dbReference>
<dbReference type="Pfam" id="PF02518">
    <property type="entry name" value="HATPase_c"/>
    <property type="match status" value="1"/>
</dbReference>